<comment type="similarity">
    <text evidence="1">Belongs to the F420H(2)-dependent quinone reductase family.</text>
</comment>
<dbReference type="PANTHER" id="PTHR39428:SF3">
    <property type="entry name" value="DEAZAFLAVIN-DEPENDENT NITROREDUCTASE"/>
    <property type="match status" value="1"/>
</dbReference>
<dbReference type="PANTHER" id="PTHR39428">
    <property type="entry name" value="F420H(2)-DEPENDENT QUINONE REDUCTASE RV1261C"/>
    <property type="match status" value="1"/>
</dbReference>
<dbReference type="GO" id="GO:0005886">
    <property type="term" value="C:plasma membrane"/>
    <property type="evidence" value="ECO:0007669"/>
    <property type="project" value="TreeGrafter"/>
</dbReference>
<dbReference type="GO" id="GO:0070967">
    <property type="term" value="F:coenzyme F420 binding"/>
    <property type="evidence" value="ECO:0007669"/>
    <property type="project" value="TreeGrafter"/>
</dbReference>
<dbReference type="OrthoDB" id="8225825at2"/>
<comment type="catalytic activity">
    <reaction evidence="2">
        <text>oxidized coenzyme F420-(gamma-L-Glu)(n) + a quinol + H(+) = reduced coenzyme F420-(gamma-L-Glu)(n) + a quinone</text>
        <dbReference type="Rhea" id="RHEA:39663"/>
        <dbReference type="Rhea" id="RHEA-COMP:12939"/>
        <dbReference type="Rhea" id="RHEA-COMP:14378"/>
        <dbReference type="ChEBI" id="CHEBI:15378"/>
        <dbReference type="ChEBI" id="CHEBI:24646"/>
        <dbReference type="ChEBI" id="CHEBI:132124"/>
        <dbReference type="ChEBI" id="CHEBI:133980"/>
        <dbReference type="ChEBI" id="CHEBI:139511"/>
    </reaction>
</comment>
<organism evidence="3 4">
    <name type="scientific">Prauserella flavalba</name>
    <dbReference type="NCBI Taxonomy" id="1477506"/>
    <lineage>
        <taxon>Bacteria</taxon>
        <taxon>Bacillati</taxon>
        <taxon>Actinomycetota</taxon>
        <taxon>Actinomycetes</taxon>
        <taxon>Pseudonocardiales</taxon>
        <taxon>Pseudonocardiaceae</taxon>
        <taxon>Prauserella</taxon>
    </lineage>
</organism>
<evidence type="ECO:0000313" key="4">
    <source>
        <dbReference type="Proteomes" id="UP000247892"/>
    </source>
</evidence>
<evidence type="ECO:0000313" key="3">
    <source>
        <dbReference type="EMBL" id="PXY24429.1"/>
    </source>
</evidence>
<dbReference type="NCBIfam" id="TIGR00026">
    <property type="entry name" value="hi_GC_TIGR00026"/>
    <property type="match status" value="1"/>
</dbReference>
<accession>A0A318LF07</accession>
<gene>
    <name evidence="3" type="ORF">BA062_29925</name>
</gene>
<sequence length="135" mass="15252">MLFGDEHVRRYEETDGEVGHDWENGAPILILTTKGRKTGKERKFALIYQEHEGDYVIVASKGGADEHPGWYHNLVANPEVTVQVKADKFAAKARTANESEKAALWPKMAAVWPAYDDYQKKTDRDIPVVVLERVA</sequence>
<dbReference type="RefSeq" id="WP_110342501.1">
    <property type="nucleotide sequence ID" value="NZ_JBHVKT010000017.1"/>
</dbReference>
<protein>
    <submittedName>
        <fullName evidence="3">Nitroreductase</fullName>
    </submittedName>
</protein>
<evidence type="ECO:0000256" key="2">
    <source>
        <dbReference type="ARBA" id="ARBA00049106"/>
    </source>
</evidence>
<name>A0A318LF07_9PSEU</name>
<reference evidence="3 4" key="1">
    <citation type="submission" date="2016-07" db="EMBL/GenBank/DDBJ databases">
        <title>Draft genome sequence of Prauserella sp. YIM 121212, isolated from alkaline soil.</title>
        <authorList>
            <person name="Ruckert C."/>
            <person name="Albersmeier A."/>
            <person name="Jiang C.-L."/>
            <person name="Jiang Y."/>
            <person name="Kalinowski J."/>
            <person name="Schneider O."/>
            <person name="Winkler A."/>
            <person name="Zotchev S.B."/>
        </authorList>
    </citation>
    <scope>NUCLEOTIDE SEQUENCE [LARGE SCALE GENOMIC DNA]</scope>
    <source>
        <strain evidence="3 4">YIM 121212</strain>
    </source>
</reference>
<dbReference type="Proteomes" id="UP000247892">
    <property type="component" value="Unassembled WGS sequence"/>
</dbReference>
<dbReference type="GO" id="GO:0016491">
    <property type="term" value="F:oxidoreductase activity"/>
    <property type="evidence" value="ECO:0007669"/>
    <property type="project" value="InterPro"/>
</dbReference>
<dbReference type="InterPro" id="IPR012349">
    <property type="entry name" value="Split_barrel_FMN-bd"/>
</dbReference>
<dbReference type="Pfam" id="PF04075">
    <property type="entry name" value="F420H2_quin_red"/>
    <property type="match status" value="1"/>
</dbReference>
<comment type="caution">
    <text evidence="3">The sequence shown here is derived from an EMBL/GenBank/DDBJ whole genome shotgun (WGS) entry which is preliminary data.</text>
</comment>
<dbReference type="Gene3D" id="2.30.110.10">
    <property type="entry name" value="Electron Transport, Fmn-binding Protein, Chain A"/>
    <property type="match status" value="1"/>
</dbReference>
<dbReference type="InterPro" id="IPR004378">
    <property type="entry name" value="F420H2_quin_Rdtase"/>
</dbReference>
<dbReference type="EMBL" id="MASU01000013">
    <property type="protein sequence ID" value="PXY24429.1"/>
    <property type="molecule type" value="Genomic_DNA"/>
</dbReference>
<dbReference type="AlphaFoldDB" id="A0A318LF07"/>
<keyword evidence="4" id="KW-1185">Reference proteome</keyword>
<proteinExistence type="inferred from homology"/>
<evidence type="ECO:0000256" key="1">
    <source>
        <dbReference type="ARBA" id="ARBA00008710"/>
    </source>
</evidence>